<dbReference type="AlphaFoldDB" id="A0A2Z4MAX5"/>
<name>A0A2Z4MAX5_9CHLO</name>
<evidence type="ECO:0000256" key="3">
    <source>
        <dbReference type="ARBA" id="ARBA00022478"/>
    </source>
</evidence>
<dbReference type="GO" id="GO:0003677">
    <property type="term" value="F:DNA binding"/>
    <property type="evidence" value="ECO:0007669"/>
    <property type="project" value="InterPro"/>
</dbReference>
<comment type="similarity">
    <text evidence="2">Belongs to the RNA polymerase beta' chain family. RpoC1 subfamily.</text>
</comment>
<evidence type="ECO:0000256" key="2">
    <source>
        <dbReference type="ARBA" id="ARBA00007207"/>
    </source>
</evidence>
<proteinExistence type="inferred from homology"/>
<accession>A0A2Z4MAX5</accession>
<evidence type="ECO:0000256" key="8">
    <source>
        <dbReference type="ARBA" id="ARBA00048552"/>
    </source>
</evidence>
<dbReference type="Gene3D" id="2.40.40.20">
    <property type="match status" value="1"/>
</dbReference>
<protein>
    <recommendedName>
        <fullName evidence="9">DNA-directed RNA polymerase subunit</fullName>
        <ecNumber evidence="9">2.7.7.6</ecNumber>
    </recommendedName>
</protein>
<evidence type="ECO:0000256" key="6">
    <source>
        <dbReference type="ARBA" id="ARBA00022695"/>
    </source>
</evidence>
<dbReference type="PANTHER" id="PTHR19376:SF54">
    <property type="entry name" value="DNA-DIRECTED RNA POLYMERASE SUBUNIT BETA"/>
    <property type="match status" value="1"/>
</dbReference>
<dbReference type="InterPro" id="IPR042102">
    <property type="entry name" value="RNA_pol_Rpb1_3_sf"/>
</dbReference>
<comment type="catalytic activity">
    <reaction evidence="8 9">
        <text>RNA(n) + a ribonucleoside 5'-triphosphate = RNA(n+1) + diphosphate</text>
        <dbReference type="Rhea" id="RHEA:21248"/>
        <dbReference type="Rhea" id="RHEA-COMP:14527"/>
        <dbReference type="Rhea" id="RHEA-COMP:17342"/>
        <dbReference type="ChEBI" id="CHEBI:33019"/>
        <dbReference type="ChEBI" id="CHEBI:61557"/>
        <dbReference type="ChEBI" id="CHEBI:140395"/>
        <dbReference type="EC" id="2.7.7.6"/>
    </reaction>
</comment>
<dbReference type="GO" id="GO:0003899">
    <property type="term" value="F:DNA-directed RNA polymerase activity"/>
    <property type="evidence" value="ECO:0007669"/>
    <property type="project" value="UniProtKB-EC"/>
</dbReference>
<evidence type="ECO:0000256" key="4">
    <source>
        <dbReference type="ARBA" id="ARBA00022640"/>
    </source>
</evidence>
<geneLocation type="chloroplast" evidence="11"/>
<dbReference type="Pfam" id="PF04983">
    <property type="entry name" value="RNA_pol_Rpb1_3"/>
    <property type="match status" value="1"/>
</dbReference>
<dbReference type="SUPFAM" id="SSF64484">
    <property type="entry name" value="beta and beta-prime subunits of DNA dependent RNA-polymerase"/>
    <property type="match status" value="1"/>
</dbReference>
<dbReference type="InterPro" id="IPR007080">
    <property type="entry name" value="RNA_pol_Rpb1_1"/>
</dbReference>
<feature type="domain" description="RNA polymerase N-terminal" evidence="10">
    <location>
        <begin position="1"/>
        <end position="284"/>
    </location>
</feature>
<dbReference type="Pfam" id="PF04997">
    <property type="entry name" value="RNA_pol_Rpb1_1"/>
    <property type="match status" value="1"/>
</dbReference>
<dbReference type="PANTHER" id="PTHR19376">
    <property type="entry name" value="DNA-DIRECTED RNA POLYMERASE"/>
    <property type="match status" value="1"/>
</dbReference>
<evidence type="ECO:0000256" key="7">
    <source>
        <dbReference type="ARBA" id="ARBA00023163"/>
    </source>
</evidence>
<dbReference type="InterPro" id="IPR045867">
    <property type="entry name" value="DNA-dir_RpoC_beta_prime"/>
</dbReference>
<gene>
    <name evidence="11" type="primary">rpoC1b</name>
</gene>
<dbReference type="GO" id="GO:0006351">
    <property type="term" value="P:DNA-templated transcription"/>
    <property type="evidence" value="ECO:0007669"/>
    <property type="project" value="InterPro"/>
</dbReference>
<keyword evidence="4 11" id="KW-0934">Plastid</keyword>
<comment type="function">
    <text evidence="1 9">DNA-dependent RNA polymerase catalyzes the transcription of DNA into RNA using the four ribonucleoside triphosphates as substrates.</text>
</comment>
<dbReference type="InterPro" id="IPR006592">
    <property type="entry name" value="RNA_pol_N"/>
</dbReference>
<keyword evidence="3 9" id="KW-0240">DNA-directed RNA polymerase</keyword>
<dbReference type="InterPro" id="IPR000722">
    <property type="entry name" value="RNA_pol_asu"/>
</dbReference>
<dbReference type="SMART" id="SM00663">
    <property type="entry name" value="RPOLA_N"/>
    <property type="match status" value="1"/>
</dbReference>
<keyword evidence="6 9" id="KW-0548">Nucleotidyltransferase</keyword>
<dbReference type="Gene3D" id="1.10.40.90">
    <property type="match status" value="1"/>
</dbReference>
<evidence type="ECO:0000256" key="5">
    <source>
        <dbReference type="ARBA" id="ARBA00022679"/>
    </source>
</evidence>
<evidence type="ECO:0000256" key="1">
    <source>
        <dbReference type="ARBA" id="ARBA00004026"/>
    </source>
</evidence>
<keyword evidence="11" id="KW-0150">Chloroplast</keyword>
<dbReference type="Pfam" id="PF00623">
    <property type="entry name" value="RNA_pol_Rpb1_2"/>
    <property type="match status" value="1"/>
</dbReference>
<dbReference type="EMBL" id="MG721879">
    <property type="protein sequence ID" value="AWX53435.1"/>
    <property type="molecule type" value="Genomic_DNA"/>
</dbReference>
<keyword evidence="5 9" id="KW-0808">Transferase</keyword>
<dbReference type="Gene3D" id="1.10.274.100">
    <property type="entry name" value="RNA polymerase Rpb1, domain 3"/>
    <property type="match status" value="1"/>
</dbReference>
<dbReference type="EC" id="2.7.7.6" evidence="9"/>
<reference evidence="11" key="1">
    <citation type="submission" date="2017-12" db="EMBL/GenBank/DDBJ databases">
        <title>Resolution of core Chlorophyta phylogeny using heterogeneous models with AT-rich chloroplast sequence data.</title>
        <authorList>
            <person name="Fang L."/>
        </authorList>
    </citation>
    <scope>NUCLEOTIDE SEQUENCE</scope>
</reference>
<evidence type="ECO:0000256" key="9">
    <source>
        <dbReference type="RuleBase" id="RU004279"/>
    </source>
</evidence>
<sequence>MVLSILPVLPPALRPIIPLDSQQIAVSDLTKLYQTVLFRNKRVKRFYKEHPSLNRSESVQYAQRLLQEAVDALIENGKGNSPVITASNNRPLKSLSDMLKGKKGRFRQNLLGKRVDYSGRSVIVVGPQLKLHECGLPKEMAIELFQPFLIRQLILNGAARNFITAKRQIKISSETSGFLNILRDVMENRPVLLNRAPTLHRLGIQAFQPKLVSGRAILLHPLVCTAFNADFDGDQMAVHIPLSYKACSEAWKLMGSRNNILSPATGEPILVPSQDMVLGCYYLTTVDRVQTRKKLQHSSFFYPSAPLVEPPGFVDKRGRFGLPLGLRTNLSDLPFGDKVEDPDVQKVNLNREFQGSDQSVEPTIPESWFAQQEISTKFKSCLSFAYRQNKFSEFFEEKESKLAQGSVFLKRFESTKRISLKREKALPYYSNWDQVFQALNQQSIHFHSSVWLRWNSYFEFALKRESCLEIRLDKFGNSVCLKQSYQSYGRGLAKQPVTQTGFYIRTTPGRILMNQLIFESLSPPRLKKIRRRS</sequence>
<organism evidence="11">
    <name type="scientific">Ulothrix zonata</name>
    <dbReference type="NCBI Taxonomy" id="43941"/>
    <lineage>
        <taxon>Eukaryota</taxon>
        <taxon>Viridiplantae</taxon>
        <taxon>Chlorophyta</taxon>
        <taxon>core chlorophytes</taxon>
        <taxon>Ulvophyceae</taxon>
        <taxon>OUU clade</taxon>
        <taxon>Ulotrichales</taxon>
        <taxon>Ulotrichaceae</taxon>
        <taxon>Ulothrix</taxon>
    </lineage>
</organism>
<dbReference type="InterPro" id="IPR007066">
    <property type="entry name" value="RNA_pol_Rpb1_3"/>
</dbReference>
<evidence type="ECO:0000259" key="10">
    <source>
        <dbReference type="SMART" id="SM00663"/>
    </source>
</evidence>
<keyword evidence="7 9" id="KW-0804">Transcription</keyword>
<evidence type="ECO:0000313" key="11">
    <source>
        <dbReference type="EMBL" id="AWX53435.1"/>
    </source>
</evidence>
<dbReference type="GO" id="GO:0000428">
    <property type="term" value="C:DNA-directed RNA polymerase complex"/>
    <property type="evidence" value="ECO:0007669"/>
    <property type="project" value="UniProtKB-KW"/>
</dbReference>